<feature type="compositionally biased region" description="Basic and acidic residues" evidence="1">
    <location>
        <begin position="42"/>
        <end position="54"/>
    </location>
</feature>
<gene>
    <name evidence="2" type="ORF">ZEAMMB73_Zm00001d031573</name>
</gene>
<dbReference type="PANTHER" id="PTHR34660">
    <property type="entry name" value="MYB-LIKE PROTEIN X"/>
    <property type="match status" value="1"/>
</dbReference>
<feature type="region of interest" description="Disordered" evidence="1">
    <location>
        <begin position="94"/>
        <end position="258"/>
    </location>
</feature>
<evidence type="ECO:0000313" key="2">
    <source>
        <dbReference type="EMBL" id="ONM03158.1"/>
    </source>
</evidence>
<dbReference type="ExpressionAtlas" id="A0A1D6KJQ1">
    <property type="expression patterns" value="baseline and differential"/>
</dbReference>
<proteinExistence type="predicted"/>
<feature type="compositionally biased region" description="Basic residues" evidence="1">
    <location>
        <begin position="28"/>
        <end position="41"/>
    </location>
</feature>
<accession>A0A1D6KJQ1</accession>
<dbReference type="AlphaFoldDB" id="A0A1D6KJQ1"/>
<organism evidence="2">
    <name type="scientific">Zea mays</name>
    <name type="common">Maize</name>
    <dbReference type="NCBI Taxonomy" id="4577"/>
    <lineage>
        <taxon>Eukaryota</taxon>
        <taxon>Viridiplantae</taxon>
        <taxon>Streptophyta</taxon>
        <taxon>Embryophyta</taxon>
        <taxon>Tracheophyta</taxon>
        <taxon>Spermatophyta</taxon>
        <taxon>Magnoliopsida</taxon>
        <taxon>Liliopsida</taxon>
        <taxon>Poales</taxon>
        <taxon>Poaceae</taxon>
        <taxon>PACMAD clade</taxon>
        <taxon>Panicoideae</taxon>
        <taxon>Andropogonodae</taxon>
        <taxon>Andropogoneae</taxon>
        <taxon>Tripsacinae</taxon>
        <taxon>Zea</taxon>
    </lineage>
</organism>
<reference evidence="2" key="1">
    <citation type="submission" date="2015-12" db="EMBL/GenBank/DDBJ databases">
        <title>Update maize B73 reference genome by single molecule sequencing technologies.</title>
        <authorList>
            <consortium name="Maize Genome Sequencing Project"/>
            <person name="Ware D."/>
        </authorList>
    </citation>
    <scope>NUCLEOTIDE SEQUENCE [LARGE SCALE GENOMIC DNA]</scope>
    <source>
        <tissue evidence="2">Seedling</tissue>
    </source>
</reference>
<feature type="compositionally biased region" description="Basic and acidic residues" evidence="1">
    <location>
        <begin position="215"/>
        <end position="241"/>
    </location>
</feature>
<feature type="compositionally biased region" description="Basic and acidic residues" evidence="1">
    <location>
        <begin position="16"/>
        <end position="27"/>
    </location>
</feature>
<feature type="compositionally biased region" description="Polar residues" evidence="1">
    <location>
        <begin position="287"/>
        <end position="302"/>
    </location>
</feature>
<name>A0A1D6KJQ1_MAIZE</name>
<feature type="region of interest" description="Disordered" evidence="1">
    <location>
        <begin position="287"/>
        <end position="320"/>
    </location>
</feature>
<dbReference type="STRING" id="4577.A0A1D6KJQ1"/>
<sequence>MSRCFPFPPPGSESRPSSEEHRMDLLRKEKHKDKKHRKAKDRGKEETKKDHKYNNTELLPWSTDSIGSTGAKEKERNLLGSITILSMVKKSAQATEDNHMVQKSDSIAQANKKGMGRGIDSKTEMKNGKSLQDRSVEMHSRGRYNCNGVGVSHGNSDTQRSSKGVHTAAGRVTHNPSTFQRTEEKGQDPDISVPSANVKNDSSSTKGKANGNYREGLEGKDRDSAVKKRKTECKNEEKGVEKIGTVNEQKHEDLGASKGKVYNLVRLDYLNNEQKSTSDIRKMENFHPNSSLHEEQTPSVPSSGYEGNRSYLKQPHPDTKYLSRVHRVPSTHDLSEYIDQSWLFPADHGRRKTARLEDAEPRQVWSDAQLIDAADVVAMPYVVPL</sequence>
<dbReference type="InParanoid" id="A0A1D6KJQ1"/>
<feature type="compositionally biased region" description="Polar residues" evidence="1">
    <location>
        <begin position="194"/>
        <end position="207"/>
    </location>
</feature>
<feature type="compositionally biased region" description="Pro residues" evidence="1">
    <location>
        <begin position="1"/>
        <end position="11"/>
    </location>
</feature>
<feature type="region of interest" description="Disordered" evidence="1">
    <location>
        <begin position="1"/>
        <end position="72"/>
    </location>
</feature>
<dbReference type="PANTHER" id="PTHR34660:SF25">
    <property type="match status" value="1"/>
</dbReference>
<dbReference type="EMBL" id="CM007647">
    <property type="protein sequence ID" value="ONM03158.1"/>
    <property type="molecule type" value="Genomic_DNA"/>
</dbReference>
<feature type="compositionally biased region" description="Basic and acidic residues" evidence="1">
    <location>
        <begin position="119"/>
        <end position="140"/>
    </location>
</feature>
<feature type="compositionally biased region" description="Polar residues" evidence="1">
    <location>
        <begin position="153"/>
        <end position="164"/>
    </location>
</feature>
<evidence type="ECO:0000256" key="1">
    <source>
        <dbReference type="SAM" id="MobiDB-lite"/>
    </source>
</evidence>
<protein>
    <submittedName>
        <fullName evidence="2">DNA binding protein</fullName>
    </submittedName>
</protein>
<dbReference type="OMA" id="RMNKLPR"/>